<organism evidence="1 2">
    <name type="scientific">Acinetobacter seifertii</name>
    <dbReference type="NCBI Taxonomy" id="1530123"/>
    <lineage>
        <taxon>Bacteria</taxon>
        <taxon>Pseudomonadati</taxon>
        <taxon>Pseudomonadota</taxon>
        <taxon>Gammaproteobacteria</taxon>
        <taxon>Moraxellales</taxon>
        <taxon>Moraxellaceae</taxon>
        <taxon>Acinetobacter</taxon>
        <taxon>Acinetobacter calcoaceticus/baumannii complex</taxon>
    </lineage>
</organism>
<dbReference type="AlphaFoldDB" id="A0A7H2Q3E6"/>
<protein>
    <submittedName>
        <fullName evidence="1">AlpA family transcriptional regulator</fullName>
    </submittedName>
</protein>
<accession>A0A7H2Q3E6</accession>
<evidence type="ECO:0000313" key="1">
    <source>
        <dbReference type="EMBL" id="QNX09629.1"/>
    </source>
</evidence>
<proteinExistence type="predicted"/>
<dbReference type="Proteomes" id="UP000516745">
    <property type="component" value="Chromosome"/>
</dbReference>
<dbReference type="EMBL" id="CP061565">
    <property type="protein sequence ID" value="QNX09629.1"/>
    <property type="molecule type" value="Genomic_DNA"/>
</dbReference>
<name>A0A7H2Q3E6_9GAMM</name>
<reference evidence="1 2" key="2">
    <citation type="submission" date="2020-09" db="EMBL/GenBank/DDBJ databases">
        <authorList>
            <person name="Chen F.-J."/>
            <person name="Lee Y.-T."/>
        </authorList>
    </citation>
    <scope>NUCLEOTIDE SEQUENCE [LARGE SCALE GENOMIC DNA]</scope>
    <source>
        <strain evidence="1 2">AS72</strain>
    </source>
</reference>
<gene>
    <name evidence="1" type="ORF">IC795_05415</name>
</gene>
<evidence type="ECO:0000313" key="2">
    <source>
        <dbReference type="Proteomes" id="UP000516745"/>
    </source>
</evidence>
<sequence>MKKLRLTKKEVCYMLSIKADKLRKLIIEDDTFPRPIKDGQNRQSAVYFDFNAIEAWWRNRLENPLNNYV</sequence>
<reference evidence="2" key="1">
    <citation type="submission" date="2020-09" db="EMBL/GenBank/DDBJ databases">
        <title>Clinical and molecular characterization of Acinetobacter seifertii in Taiwan.</title>
        <authorList>
            <person name="Li L.-H."/>
            <person name="Yang Y.-S."/>
            <person name="Sun J.-R."/>
            <person name="Huang T.-W."/>
            <person name="Huang W.-C."/>
            <person name="Wang Y.-C."/>
            <person name="Kuo T.-H."/>
            <person name="Kuo S.-C."/>
            <person name="Chen T.-L."/>
        </authorList>
    </citation>
    <scope>NUCLEOTIDE SEQUENCE [LARGE SCALE GENOMIC DNA]</scope>
    <source>
        <strain evidence="2">AS72</strain>
    </source>
</reference>